<name>A0A139A7D2_GONPJ</name>
<organism evidence="1 2">
    <name type="scientific">Gonapodya prolifera (strain JEL478)</name>
    <name type="common">Monoblepharis prolifera</name>
    <dbReference type="NCBI Taxonomy" id="1344416"/>
    <lineage>
        <taxon>Eukaryota</taxon>
        <taxon>Fungi</taxon>
        <taxon>Fungi incertae sedis</taxon>
        <taxon>Chytridiomycota</taxon>
        <taxon>Chytridiomycota incertae sedis</taxon>
        <taxon>Monoblepharidomycetes</taxon>
        <taxon>Monoblepharidales</taxon>
        <taxon>Gonapodyaceae</taxon>
        <taxon>Gonapodya</taxon>
    </lineage>
</organism>
<protein>
    <recommendedName>
        <fullName evidence="3">Mediator of RNA polymerase II transcription subunit 8</fullName>
    </recommendedName>
</protein>
<reference evidence="1 2" key="1">
    <citation type="journal article" date="2015" name="Genome Biol. Evol.">
        <title>Phylogenomic analyses indicate that early fungi evolved digesting cell walls of algal ancestors of land plants.</title>
        <authorList>
            <person name="Chang Y."/>
            <person name="Wang S."/>
            <person name="Sekimoto S."/>
            <person name="Aerts A.L."/>
            <person name="Choi C."/>
            <person name="Clum A."/>
            <person name="LaButti K.M."/>
            <person name="Lindquist E.A."/>
            <person name="Yee Ngan C."/>
            <person name="Ohm R.A."/>
            <person name="Salamov A.A."/>
            <person name="Grigoriev I.V."/>
            <person name="Spatafora J.W."/>
            <person name="Berbee M.L."/>
        </authorList>
    </citation>
    <scope>NUCLEOTIDE SEQUENCE [LARGE SCALE GENOMIC DNA]</scope>
    <source>
        <strain evidence="1 2">JEL478</strain>
    </source>
</reference>
<dbReference type="EMBL" id="KQ965786">
    <property type="protein sequence ID" value="KXS12604.1"/>
    <property type="molecule type" value="Genomic_DNA"/>
</dbReference>
<gene>
    <name evidence="1" type="ORF">M427DRAFT_157185</name>
</gene>
<evidence type="ECO:0008006" key="3">
    <source>
        <dbReference type="Google" id="ProtNLM"/>
    </source>
</evidence>
<accession>A0A139A7D2</accession>
<dbReference type="OrthoDB" id="5329317at2759"/>
<sequence length="160" mass="17794">MSTNEFQALQAQIGSVLSSLSQNAPPSWPDMLSALNILTHKVTTLASEIEKPTNGQILVYPLTSDERVFETLLRTKLHPEVEADTEAQLQGPEWESSQLERAVANQNELVLRALSAFEEYRQQLVDKVRTEPPRQKPMGQGNISSNQLTEVLRVVNGSTP</sequence>
<dbReference type="Proteomes" id="UP000070544">
    <property type="component" value="Unassembled WGS sequence"/>
</dbReference>
<dbReference type="AlphaFoldDB" id="A0A139A7D2"/>
<keyword evidence="2" id="KW-1185">Reference proteome</keyword>
<proteinExistence type="predicted"/>
<evidence type="ECO:0000313" key="2">
    <source>
        <dbReference type="Proteomes" id="UP000070544"/>
    </source>
</evidence>
<evidence type="ECO:0000313" key="1">
    <source>
        <dbReference type="EMBL" id="KXS12604.1"/>
    </source>
</evidence>
<dbReference type="Gene3D" id="6.10.250.2610">
    <property type="match status" value="1"/>
</dbReference>